<dbReference type="EMBL" id="JAAGMS010000198">
    <property type="protein sequence ID" value="NEB99813.1"/>
    <property type="molecule type" value="Genomic_DNA"/>
</dbReference>
<reference evidence="1 2" key="1">
    <citation type="submission" date="2020-01" db="EMBL/GenBank/DDBJ databases">
        <title>Insect and environment-associated Actinomycetes.</title>
        <authorList>
            <person name="Currrie C."/>
            <person name="Chevrette M."/>
            <person name="Carlson C."/>
            <person name="Stubbendieck R."/>
            <person name="Wendt-Pienkowski E."/>
        </authorList>
    </citation>
    <scope>NUCLEOTIDE SEQUENCE [LARGE SCALE GENOMIC DNA]</scope>
    <source>
        <strain evidence="1 2">SID7903</strain>
    </source>
</reference>
<proteinExistence type="predicted"/>
<feature type="non-terminal residue" evidence="1">
    <location>
        <position position="1"/>
    </location>
</feature>
<accession>A0A7K3RC63</accession>
<gene>
    <name evidence="1" type="ORF">G3I58_17775</name>
</gene>
<name>A0A7K3RC63_STRAQ</name>
<sequence>TGDIEEYDRTKKTWTVIGDPVSSFAATKKHLYRVSADLSSVDEYAGRPGTWSPIGSP</sequence>
<evidence type="ECO:0000313" key="2">
    <source>
        <dbReference type="Proteomes" id="UP000470951"/>
    </source>
</evidence>
<protein>
    <submittedName>
        <fullName evidence="1">Uncharacterized protein</fullName>
    </submittedName>
</protein>
<organism evidence="1 2">
    <name type="scientific">Streptomyces anulatus</name>
    <name type="common">Streptomyces chrysomallus</name>
    <dbReference type="NCBI Taxonomy" id="1892"/>
    <lineage>
        <taxon>Bacteria</taxon>
        <taxon>Bacillati</taxon>
        <taxon>Actinomycetota</taxon>
        <taxon>Actinomycetes</taxon>
        <taxon>Kitasatosporales</taxon>
        <taxon>Streptomycetaceae</taxon>
        <taxon>Streptomyces</taxon>
    </lineage>
</organism>
<dbReference type="Proteomes" id="UP000470951">
    <property type="component" value="Unassembled WGS sequence"/>
</dbReference>
<comment type="caution">
    <text evidence="1">The sequence shown here is derived from an EMBL/GenBank/DDBJ whole genome shotgun (WGS) entry which is preliminary data.</text>
</comment>
<dbReference type="AlphaFoldDB" id="A0A7K3RC63"/>
<evidence type="ECO:0000313" key="1">
    <source>
        <dbReference type="EMBL" id="NEB99813.1"/>
    </source>
</evidence>